<feature type="domain" description="Gram-positive cocci surface proteins LPxTG" evidence="7">
    <location>
        <begin position="390"/>
        <end position="423"/>
    </location>
</feature>
<evidence type="ECO:0000313" key="8">
    <source>
        <dbReference type="EMBL" id="SFR18087.1"/>
    </source>
</evidence>
<evidence type="ECO:0000256" key="1">
    <source>
        <dbReference type="ARBA" id="ARBA00022512"/>
    </source>
</evidence>
<reference evidence="9" key="1">
    <citation type="submission" date="2016-10" db="EMBL/GenBank/DDBJ databases">
        <authorList>
            <person name="Varghese N."/>
            <person name="Submissions S."/>
        </authorList>
    </citation>
    <scope>NUCLEOTIDE SEQUENCE [LARGE SCALE GENOMIC DNA]</scope>
    <source>
        <strain evidence="9">DSM 44232</strain>
    </source>
</reference>
<keyword evidence="5" id="KW-0812">Transmembrane</keyword>
<keyword evidence="1" id="KW-0134">Cell wall</keyword>
<keyword evidence="2" id="KW-0964">Secreted</keyword>
<dbReference type="EMBL" id="FOYL01000004">
    <property type="protein sequence ID" value="SFR18087.1"/>
    <property type="molecule type" value="Genomic_DNA"/>
</dbReference>
<organism evidence="8 9">
    <name type="scientific">Lentzea waywayandensis</name>
    <dbReference type="NCBI Taxonomy" id="84724"/>
    <lineage>
        <taxon>Bacteria</taxon>
        <taxon>Bacillati</taxon>
        <taxon>Actinomycetota</taxon>
        <taxon>Actinomycetes</taxon>
        <taxon>Pseudonocardiales</taxon>
        <taxon>Pseudonocardiaceae</taxon>
        <taxon>Lentzea</taxon>
    </lineage>
</organism>
<dbReference type="GO" id="GO:0005975">
    <property type="term" value="P:carbohydrate metabolic process"/>
    <property type="evidence" value="ECO:0007669"/>
    <property type="project" value="UniProtKB-ARBA"/>
</dbReference>
<feature type="transmembrane region" description="Helical" evidence="5">
    <location>
        <begin position="398"/>
        <end position="418"/>
    </location>
</feature>
<dbReference type="AlphaFoldDB" id="A0A1I6EKD1"/>
<accession>A0A1I6EKD1</accession>
<dbReference type="Gene3D" id="2.60.40.10">
    <property type="entry name" value="Immunoglobulins"/>
    <property type="match status" value="2"/>
</dbReference>
<protein>
    <recommendedName>
        <fullName evidence="7">Gram-positive cocci surface proteins LPxTG domain-containing protein</fullName>
    </recommendedName>
</protein>
<evidence type="ECO:0000256" key="6">
    <source>
        <dbReference type="SAM" id="SignalP"/>
    </source>
</evidence>
<feature type="signal peptide" evidence="6">
    <location>
        <begin position="1"/>
        <end position="24"/>
    </location>
</feature>
<proteinExistence type="predicted"/>
<dbReference type="InterPro" id="IPR019931">
    <property type="entry name" value="LPXTG_anchor"/>
</dbReference>
<evidence type="ECO:0000256" key="2">
    <source>
        <dbReference type="ARBA" id="ARBA00022525"/>
    </source>
</evidence>
<dbReference type="Proteomes" id="UP000198583">
    <property type="component" value="Unassembled WGS sequence"/>
</dbReference>
<evidence type="ECO:0000256" key="3">
    <source>
        <dbReference type="ARBA" id="ARBA00022729"/>
    </source>
</evidence>
<evidence type="ECO:0000313" key="9">
    <source>
        <dbReference type="Proteomes" id="UP000198583"/>
    </source>
</evidence>
<dbReference type="STRING" id="84724.SAMN04488564_104712"/>
<keyword evidence="9" id="KW-1185">Reference proteome</keyword>
<keyword evidence="5" id="KW-0472">Membrane</keyword>
<dbReference type="OrthoDB" id="3696737at2"/>
<keyword evidence="3 6" id="KW-0732">Signal</keyword>
<name>A0A1I6EKD1_9PSEU</name>
<dbReference type="RefSeq" id="WP_093595484.1">
    <property type="nucleotide sequence ID" value="NZ_FOYL01000004.1"/>
</dbReference>
<evidence type="ECO:0000256" key="5">
    <source>
        <dbReference type="SAM" id="Phobius"/>
    </source>
</evidence>
<dbReference type="InterPro" id="IPR013783">
    <property type="entry name" value="Ig-like_fold"/>
</dbReference>
<evidence type="ECO:0000259" key="7">
    <source>
        <dbReference type="PROSITE" id="PS50847"/>
    </source>
</evidence>
<sequence>MKKFFAVAMTAALVLPAVATSAAAQDETITIEGLFFVDRNGDNAFTAGETVRAGSPGVAISVQGTGEKVGTFPTGADGKYKAVLPKGPKYEIDIMELDYSYTRLGYVTEESKADADFALRGLFLNGFTFVDANGDGVKQADEKTHGAKVKVTGKANSGADVNVETTAGSDGAYLLDLPLADLTVTAPDLTAAKLTLAEPKSAHDVDWLTGTRAVAPQGGDRDVRIDLRYVEAKADMALASAITPVKDTYTIGDQIDLKLTLSNKGNVPVAPTFVLGSFSAKLLSHSDNVTLRPGTDEDFTVNDKILPGKQAEVTLKIELNDVTYTEVHAMTRFGFGRLPDVDRKNNVVSTKIKVVEKGAETTTPTTTETTAAPTTTTTPAVAKAGNKSGLASTGASPLGFLALGSLLLAAGVGAFFVARRRRS</sequence>
<feature type="chain" id="PRO_5011607507" description="Gram-positive cocci surface proteins LPxTG domain-containing protein" evidence="6">
    <location>
        <begin position="25"/>
        <end position="423"/>
    </location>
</feature>
<keyword evidence="5" id="KW-1133">Transmembrane helix</keyword>
<dbReference type="PROSITE" id="PS50847">
    <property type="entry name" value="GRAM_POS_ANCHORING"/>
    <property type="match status" value="1"/>
</dbReference>
<evidence type="ECO:0000256" key="4">
    <source>
        <dbReference type="ARBA" id="ARBA00023088"/>
    </source>
</evidence>
<keyword evidence="4" id="KW-0572">Peptidoglycan-anchor</keyword>
<gene>
    <name evidence="8" type="ORF">SAMN04488564_104712</name>
</gene>